<dbReference type="Proteomes" id="UP000261257">
    <property type="component" value="Unassembled WGS sequence"/>
</dbReference>
<sequence>MPVETGYRRQDTEKRKEKKKRKAKGQKPKAKNRKAFMKRRNKPFYKSFFPAFPQRISENPFHPLPTPLRSILSPYTVSAARCTSSIGTQFPTTCDLQLTKSNFPSHAGFQEPIIRIRKNNDKKREYSLVILHIVKLNTLC</sequence>
<proteinExistence type="predicted"/>
<comment type="caution">
    <text evidence="2">The sequence shown here is derived from an EMBL/GenBank/DDBJ whole genome shotgun (WGS) entry which is preliminary data.</text>
</comment>
<accession>A0A3E4U0M9</accession>
<evidence type="ECO:0000313" key="3">
    <source>
        <dbReference type="Proteomes" id="UP000261257"/>
    </source>
</evidence>
<protein>
    <submittedName>
        <fullName evidence="2">Uncharacterized protein</fullName>
    </submittedName>
</protein>
<feature type="compositionally biased region" description="Basic residues" evidence="1">
    <location>
        <begin position="16"/>
        <end position="34"/>
    </location>
</feature>
<feature type="region of interest" description="Disordered" evidence="1">
    <location>
        <begin position="1"/>
        <end position="34"/>
    </location>
</feature>
<dbReference type="AlphaFoldDB" id="A0A3E4U0M9"/>
<dbReference type="RefSeq" id="WP_117622923.1">
    <property type="nucleotide sequence ID" value="NZ_QRQF01000033.1"/>
</dbReference>
<organism evidence="2 3">
    <name type="scientific">Hungatella hathewayi</name>
    <dbReference type="NCBI Taxonomy" id="154046"/>
    <lineage>
        <taxon>Bacteria</taxon>
        <taxon>Bacillati</taxon>
        <taxon>Bacillota</taxon>
        <taxon>Clostridia</taxon>
        <taxon>Lachnospirales</taxon>
        <taxon>Lachnospiraceae</taxon>
        <taxon>Hungatella</taxon>
    </lineage>
</organism>
<dbReference type="EMBL" id="QSSQ01000032">
    <property type="protein sequence ID" value="RGL99114.1"/>
    <property type="molecule type" value="Genomic_DNA"/>
</dbReference>
<gene>
    <name evidence="2" type="ORF">DXC39_23605</name>
</gene>
<feature type="compositionally biased region" description="Basic and acidic residues" evidence="1">
    <location>
        <begin position="1"/>
        <end position="15"/>
    </location>
</feature>
<reference evidence="2 3" key="1">
    <citation type="submission" date="2018-08" db="EMBL/GenBank/DDBJ databases">
        <title>A genome reference for cultivated species of the human gut microbiota.</title>
        <authorList>
            <person name="Zou Y."/>
            <person name="Xue W."/>
            <person name="Luo G."/>
        </authorList>
    </citation>
    <scope>NUCLEOTIDE SEQUENCE [LARGE SCALE GENOMIC DNA]</scope>
    <source>
        <strain evidence="2 3">TF05-11AC</strain>
    </source>
</reference>
<evidence type="ECO:0000256" key="1">
    <source>
        <dbReference type="SAM" id="MobiDB-lite"/>
    </source>
</evidence>
<name>A0A3E4U0M9_9FIRM</name>
<evidence type="ECO:0000313" key="2">
    <source>
        <dbReference type="EMBL" id="RGL99114.1"/>
    </source>
</evidence>